<reference evidence="3 4" key="1">
    <citation type="submission" date="2021-02" db="EMBL/GenBank/DDBJ databases">
        <title>Variation within the Batrachochytrium salamandrivorans European outbreak.</title>
        <authorList>
            <person name="Kelly M."/>
            <person name="Pasmans F."/>
            <person name="Shea T.P."/>
            <person name="Munoz J.F."/>
            <person name="Carranza S."/>
            <person name="Cuomo C.A."/>
            <person name="Martel A."/>
        </authorList>
    </citation>
    <scope>NUCLEOTIDE SEQUENCE [LARGE SCALE GENOMIC DNA]</scope>
    <source>
        <strain evidence="3 4">AMFP18/2</strain>
    </source>
</reference>
<feature type="coiled-coil region" evidence="1">
    <location>
        <begin position="436"/>
        <end position="463"/>
    </location>
</feature>
<feature type="coiled-coil region" evidence="1">
    <location>
        <begin position="942"/>
        <end position="995"/>
    </location>
</feature>
<feature type="compositionally biased region" description="Polar residues" evidence="2">
    <location>
        <begin position="626"/>
        <end position="642"/>
    </location>
</feature>
<evidence type="ECO:0000313" key="3">
    <source>
        <dbReference type="EMBL" id="KAH6601118.1"/>
    </source>
</evidence>
<feature type="region of interest" description="Disordered" evidence="2">
    <location>
        <begin position="626"/>
        <end position="659"/>
    </location>
</feature>
<feature type="coiled-coil region" evidence="1">
    <location>
        <begin position="80"/>
        <end position="142"/>
    </location>
</feature>
<feature type="compositionally biased region" description="Polar residues" evidence="2">
    <location>
        <begin position="1239"/>
        <end position="1272"/>
    </location>
</feature>
<comment type="caution">
    <text evidence="3">The sequence shown here is derived from an EMBL/GenBank/DDBJ whole genome shotgun (WGS) entry which is preliminary data.</text>
</comment>
<sequence length="1406" mass="157258">MTEDAGSPTCAVRTTKEIEEQIELLTRERNEAVARIEKTEKELAKERSLTLQVIKDKADVEKQLKRVSVLANRTRDKLAVQTLIDENSKLKTELEILGDQKMQNDALKENMHMIVMQADTHKKKLEAQVAHLMDRLSTIYKEYNVQADATIEMPTVTSEDSADKTKDCALDTASIEIMRSQIKVLEATQADLRADKASWEGATCAIKFELEEVKAQLDTERKRTGASGEALGPLAAAGLSAKTWWTRPNQTAGQSQPQPHVLPIQGSGTLSGASTVAQSLENIDDGRLFMTNGAPVSALGGHRASVASLTAATTAPTTAPASTQAPVATTRTTWWNRPTTLAAPVVLAAVADPAPTTGSQQQAQRSPLTPSSLGEIGSSTTSNIAGCGLINDNTKATPDEIAQLQTTSAVEKNAHSGLTPTSATKDHGSEVFAARTKELEIQLEQHQLKVVDLQERLDVTQKSLESFQALYTTLQSDHSALEKKNQVDMCCLTEQANLIQAGQTLADSAKVESEFSLGRIKQLEEQIAAYVTQTTVAQTEMTDLQSRLADTVSQLEKATLLKEKIHIATDSECAVSTEANIIYHQAEIAEMKKNLTTLEEQHVLEVQRLLETHAINLQQLRSTLESEQNSKCLSDMSQLSSENTEKDLKPDSQSDSTEIPSLQCDHLDHQKPNETALSKLIDAKDQEITAQKAAHAAEIAVVEAKWKEKCDQQLEDARSELDKVKSELQEHAEETRKAELKEIEVRLTLEHEEKLKQLHTTHNARIAELEMQKLQPIATETSVLDSSKNQHEVDPKLQETLLRNELEKIKVEFKLTTSSHEELMNQMRATDAILNEKTKQLDTLQKNTTAKLAEKEVKLTKCSEELAQLKKQMEVSVKEMEALQKQMSKQKEVSDTLIKSLQEQLALFYNNKEVDEKRIRGDLAEKSKKDRVDLDLRTTKEKHDLEERLQKEKTEIEDRFKRERVDTEERNKKEKTRLVADIEKLRKEFEAFKTESTKKYEKDLVSKTEEAFKAQQQLKPLESKLASLKLDSAQSIESLTSKVSDLTKQLSTNAAALDKSKMEETTLDQLLHQTKEENAAIQSKLDILTQELEVSRASNERSSKILSEREETLKKLKTRNDELTHAELSLKRTVNRIEKERDDVVVQIAAINTRQTEQDTMAQSQKAELDAAKLSNESAIAELSASIVKLTEENRQVVQKLAEAENGVKIVERKSAQLVKDLQKQLLKERKQREDEDATSQPSTASLKTSGSSTLYGNASHSHLNDPQSSNPKMDRLTGDLLSMAQENEVLNRRVRHAEDELASASDRINSMTDELDHRMKELEQKSKVFQQYILQEHASALQPDNKPRTAQSFNMNILSSATAMHKIDPAILTSINMKMQKLLEELTSKMIRMETTLKQHGIEMA</sequence>
<feature type="coiled-coil region" evidence="1">
    <location>
        <begin position="15"/>
        <end position="49"/>
    </location>
</feature>
<organism evidence="3 4">
    <name type="scientific">Batrachochytrium salamandrivorans</name>
    <dbReference type="NCBI Taxonomy" id="1357716"/>
    <lineage>
        <taxon>Eukaryota</taxon>
        <taxon>Fungi</taxon>
        <taxon>Fungi incertae sedis</taxon>
        <taxon>Chytridiomycota</taxon>
        <taxon>Chytridiomycota incertae sedis</taxon>
        <taxon>Chytridiomycetes</taxon>
        <taxon>Rhizophydiales</taxon>
        <taxon>Rhizophydiales incertae sedis</taxon>
        <taxon>Batrachochytrium</taxon>
    </lineage>
</organism>
<keyword evidence="4" id="KW-1185">Reference proteome</keyword>
<feature type="compositionally biased region" description="Polar residues" evidence="2">
    <location>
        <begin position="409"/>
        <end position="423"/>
    </location>
</feature>
<feature type="coiled-coil region" evidence="1">
    <location>
        <begin position="827"/>
        <end position="893"/>
    </location>
</feature>
<feature type="coiled-coil region" evidence="1">
    <location>
        <begin position="707"/>
        <end position="741"/>
    </location>
</feature>
<feature type="region of interest" description="Disordered" evidence="2">
    <location>
        <begin position="409"/>
        <end position="428"/>
    </location>
</feature>
<name>A0ABQ8FQZ0_9FUNG</name>
<gene>
    <name evidence="3" type="ORF">BASA50_001796</name>
</gene>
<evidence type="ECO:0000256" key="1">
    <source>
        <dbReference type="SAM" id="Coils"/>
    </source>
</evidence>
<accession>A0ABQ8FQZ0</accession>
<feature type="compositionally biased region" description="Basic and acidic residues" evidence="2">
    <location>
        <begin position="643"/>
        <end position="652"/>
    </location>
</feature>
<feature type="compositionally biased region" description="Polar residues" evidence="2">
    <location>
        <begin position="249"/>
        <end position="258"/>
    </location>
</feature>
<feature type="region of interest" description="Disordered" evidence="2">
    <location>
        <begin position="353"/>
        <end position="377"/>
    </location>
</feature>
<dbReference type="EMBL" id="JAFCIX010000017">
    <property type="protein sequence ID" value="KAH6601118.1"/>
    <property type="molecule type" value="Genomic_DNA"/>
</dbReference>
<evidence type="ECO:0008006" key="5">
    <source>
        <dbReference type="Google" id="ProtNLM"/>
    </source>
</evidence>
<keyword evidence="1" id="KW-0175">Coiled coil</keyword>
<feature type="region of interest" description="Disordered" evidence="2">
    <location>
        <begin position="249"/>
        <end position="269"/>
    </location>
</feature>
<evidence type="ECO:0000256" key="2">
    <source>
        <dbReference type="SAM" id="MobiDB-lite"/>
    </source>
</evidence>
<proteinExistence type="predicted"/>
<feature type="compositionally biased region" description="Polar residues" evidence="2">
    <location>
        <begin position="358"/>
        <end position="377"/>
    </location>
</feature>
<feature type="coiled-coil region" evidence="1">
    <location>
        <begin position="1281"/>
        <end position="1326"/>
    </location>
</feature>
<feature type="coiled-coil region" evidence="1">
    <location>
        <begin position="1071"/>
        <end position="1126"/>
    </location>
</feature>
<feature type="region of interest" description="Disordered" evidence="2">
    <location>
        <begin position="1228"/>
        <end position="1276"/>
    </location>
</feature>
<protein>
    <recommendedName>
        <fullName evidence="5">GRIP domain-containing protein</fullName>
    </recommendedName>
</protein>
<dbReference type="Proteomes" id="UP001648503">
    <property type="component" value="Unassembled WGS sequence"/>
</dbReference>
<evidence type="ECO:0000313" key="4">
    <source>
        <dbReference type="Proteomes" id="UP001648503"/>
    </source>
</evidence>